<dbReference type="SUPFAM" id="SSF46894">
    <property type="entry name" value="C-terminal effector domain of the bipartite response regulators"/>
    <property type="match status" value="1"/>
</dbReference>
<dbReference type="GO" id="GO:0006355">
    <property type="term" value="P:regulation of DNA-templated transcription"/>
    <property type="evidence" value="ECO:0007669"/>
    <property type="project" value="InterPro"/>
</dbReference>
<dbReference type="AlphaFoldDB" id="A0A9X1W045"/>
<evidence type="ECO:0000259" key="4">
    <source>
        <dbReference type="PROSITE" id="PS50043"/>
    </source>
</evidence>
<dbReference type="Proteomes" id="UP001139447">
    <property type="component" value="Unassembled WGS sequence"/>
</dbReference>
<proteinExistence type="predicted"/>
<feature type="modified residue" description="4-aspartylphosphate" evidence="3">
    <location>
        <position position="55"/>
    </location>
</feature>
<evidence type="ECO:0000259" key="5">
    <source>
        <dbReference type="PROSITE" id="PS50110"/>
    </source>
</evidence>
<dbReference type="CDD" id="cd17535">
    <property type="entry name" value="REC_NarL-like"/>
    <property type="match status" value="1"/>
</dbReference>
<dbReference type="SMART" id="SM00421">
    <property type="entry name" value="HTH_LUXR"/>
    <property type="match status" value="1"/>
</dbReference>
<dbReference type="InterPro" id="IPR051015">
    <property type="entry name" value="EvgA-like"/>
</dbReference>
<dbReference type="InterPro" id="IPR036388">
    <property type="entry name" value="WH-like_DNA-bd_sf"/>
</dbReference>
<dbReference type="PROSITE" id="PS50110">
    <property type="entry name" value="RESPONSE_REGULATORY"/>
    <property type="match status" value="1"/>
</dbReference>
<evidence type="ECO:0000256" key="2">
    <source>
        <dbReference type="ARBA" id="ARBA00023125"/>
    </source>
</evidence>
<dbReference type="PANTHER" id="PTHR45566:SF1">
    <property type="entry name" value="HTH-TYPE TRANSCRIPTIONAL REGULATOR YHJB-RELATED"/>
    <property type="match status" value="1"/>
</dbReference>
<dbReference type="CDD" id="cd06170">
    <property type="entry name" value="LuxR_C_like"/>
    <property type="match status" value="1"/>
</dbReference>
<comment type="caution">
    <text evidence="6">The sequence shown here is derived from an EMBL/GenBank/DDBJ whole genome shotgun (WGS) entry which is preliminary data.</text>
</comment>
<reference evidence="6" key="1">
    <citation type="submission" date="2022-03" db="EMBL/GenBank/DDBJ databases">
        <authorList>
            <person name="Woo C.Y."/>
        </authorList>
    </citation>
    <scope>NUCLEOTIDE SEQUENCE</scope>
    <source>
        <strain evidence="6">CYS-02</strain>
    </source>
</reference>
<dbReference type="Gene3D" id="1.10.10.10">
    <property type="entry name" value="Winged helix-like DNA-binding domain superfamily/Winged helix DNA-binding domain"/>
    <property type="match status" value="1"/>
</dbReference>
<accession>A0A9X1W045</accession>
<dbReference type="PRINTS" id="PR00038">
    <property type="entry name" value="HTHLUXR"/>
</dbReference>
<dbReference type="SMART" id="SM00448">
    <property type="entry name" value="REC"/>
    <property type="match status" value="1"/>
</dbReference>
<dbReference type="SUPFAM" id="SSF52172">
    <property type="entry name" value="CheY-like"/>
    <property type="match status" value="1"/>
</dbReference>
<dbReference type="InterPro" id="IPR000792">
    <property type="entry name" value="Tscrpt_reg_LuxR_C"/>
</dbReference>
<sequence length="217" mass="24059">MHYLLIEDHPLVREGMMQCIMQFQPDAKFTQASSCARALAVLDSMNAEIDVVLLDMGLPDSQGIETLQRVRKACTTQSIGIVSGNNDLDLAVQCIQNGASCVIPKHGDLAEFELGLRALAQRRVYFPKELFVASRVDFNDVSTPGEELLTPRQRDVLKLLLRGCSNSIIGTELHISPETVKLHVSAIYRAYRVASRVELFLSCANRSVKAPDFIGQR</sequence>
<keyword evidence="1 3" id="KW-0597">Phosphoprotein</keyword>
<gene>
    <name evidence="6" type="ORF">MMF98_10545</name>
</gene>
<evidence type="ECO:0000313" key="6">
    <source>
        <dbReference type="EMBL" id="MCJ0763643.1"/>
    </source>
</evidence>
<organism evidence="6 7">
    <name type="scientific">Variovorax terrae</name>
    <dbReference type="NCBI Taxonomy" id="2923278"/>
    <lineage>
        <taxon>Bacteria</taxon>
        <taxon>Pseudomonadati</taxon>
        <taxon>Pseudomonadota</taxon>
        <taxon>Betaproteobacteria</taxon>
        <taxon>Burkholderiales</taxon>
        <taxon>Comamonadaceae</taxon>
        <taxon>Variovorax</taxon>
    </lineage>
</organism>
<dbReference type="Gene3D" id="3.40.50.2300">
    <property type="match status" value="1"/>
</dbReference>
<dbReference type="InterPro" id="IPR058245">
    <property type="entry name" value="NreC/VraR/RcsB-like_REC"/>
</dbReference>
<keyword evidence="2" id="KW-0238">DNA-binding</keyword>
<name>A0A9X1W045_9BURK</name>
<dbReference type="EMBL" id="JALGBI010000001">
    <property type="protein sequence ID" value="MCJ0763643.1"/>
    <property type="molecule type" value="Genomic_DNA"/>
</dbReference>
<evidence type="ECO:0000256" key="1">
    <source>
        <dbReference type="ARBA" id="ARBA00022553"/>
    </source>
</evidence>
<evidence type="ECO:0000313" key="7">
    <source>
        <dbReference type="Proteomes" id="UP001139447"/>
    </source>
</evidence>
<dbReference type="InterPro" id="IPR011006">
    <property type="entry name" value="CheY-like_superfamily"/>
</dbReference>
<dbReference type="Pfam" id="PF00196">
    <property type="entry name" value="GerE"/>
    <property type="match status" value="1"/>
</dbReference>
<dbReference type="PROSITE" id="PS50043">
    <property type="entry name" value="HTH_LUXR_2"/>
    <property type="match status" value="1"/>
</dbReference>
<evidence type="ECO:0000256" key="3">
    <source>
        <dbReference type="PROSITE-ProRule" id="PRU00169"/>
    </source>
</evidence>
<dbReference type="InterPro" id="IPR016032">
    <property type="entry name" value="Sig_transdc_resp-reg_C-effctor"/>
</dbReference>
<feature type="domain" description="Response regulatory" evidence="5">
    <location>
        <begin position="2"/>
        <end position="120"/>
    </location>
</feature>
<protein>
    <submittedName>
        <fullName evidence="6">Response regulator transcription factor</fullName>
    </submittedName>
</protein>
<dbReference type="GO" id="GO:0003677">
    <property type="term" value="F:DNA binding"/>
    <property type="evidence" value="ECO:0007669"/>
    <property type="project" value="UniProtKB-KW"/>
</dbReference>
<keyword evidence="7" id="KW-1185">Reference proteome</keyword>
<dbReference type="GO" id="GO:0000160">
    <property type="term" value="P:phosphorelay signal transduction system"/>
    <property type="evidence" value="ECO:0007669"/>
    <property type="project" value="InterPro"/>
</dbReference>
<feature type="domain" description="HTH luxR-type" evidence="4">
    <location>
        <begin position="142"/>
        <end position="207"/>
    </location>
</feature>
<dbReference type="Pfam" id="PF00072">
    <property type="entry name" value="Response_reg"/>
    <property type="match status" value="1"/>
</dbReference>
<dbReference type="RefSeq" id="WP_243306227.1">
    <property type="nucleotide sequence ID" value="NZ_JALGBI010000001.1"/>
</dbReference>
<dbReference type="PANTHER" id="PTHR45566">
    <property type="entry name" value="HTH-TYPE TRANSCRIPTIONAL REGULATOR YHJB-RELATED"/>
    <property type="match status" value="1"/>
</dbReference>
<dbReference type="InterPro" id="IPR001789">
    <property type="entry name" value="Sig_transdc_resp-reg_receiver"/>
</dbReference>